<dbReference type="SUPFAM" id="SSF50891">
    <property type="entry name" value="Cyclophilin-like"/>
    <property type="match status" value="1"/>
</dbReference>
<keyword evidence="1" id="KW-0547">Nucleotide-binding</keyword>
<evidence type="ECO:0000256" key="1">
    <source>
        <dbReference type="ARBA" id="ARBA00022741"/>
    </source>
</evidence>
<keyword evidence="3" id="KW-0067">ATP-binding</keyword>
<proteinExistence type="predicted"/>
<evidence type="ECO:0000259" key="4">
    <source>
        <dbReference type="SMART" id="SM00797"/>
    </source>
</evidence>
<sequence length="288" mass="29420">MSPDDRIRPAPTGIAVRVVSPGALATVQDRGRAGYAHLGVPRSGAADSETAELANRLAGNDSRAALIEATTLAEPPAPSGLVLEFDRPTLVGIAGRGGGFATVAHGRLVVPALGGLRTYVAPRGGIDVRPVLGSRSTDVLSGLGPAPLSAGDVVTLGRASGIWPAADVAPRPVRRVLTASLGPRADWFADPEAVFAEWEVSPDSNRVGVRLLGRALVTAGPELPSEGMPAGAIQVPPSGQPVLFLADHPTTGGYPVIAVLDAVSIARAAQLRPGERVRLTRGTSGDRP</sequence>
<dbReference type="Proteomes" id="UP001500635">
    <property type="component" value="Unassembled WGS sequence"/>
</dbReference>
<evidence type="ECO:0000256" key="2">
    <source>
        <dbReference type="ARBA" id="ARBA00022801"/>
    </source>
</evidence>
<comment type="caution">
    <text evidence="5">The sequence shown here is derived from an EMBL/GenBank/DDBJ whole genome shotgun (WGS) entry which is preliminary data.</text>
</comment>
<keyword evidence="2" id="KW-0378">Hydrolase</keyword>
<dbReference type="PANTHER" id="PTHR43309:SF3">
    <property type="entry name" value="5-OXOPROLINASE SUBUNIT C"/>
    <property type="match status" value="1"/>
</dbReference>
<evidence type="ECO:0000313" key="6">
    <source>
        <dbReference type="Proteomes" id="UP001500635"/>
    </source>
</evidence>
<dbReference type="Pfam" id="PF02626">
    <property type="entry name" value="CT_A_B"/>
    <property type="match status" value="1"/>
</dbReference>
<dbReference type="EMBL" id="BAABFR010000145">
    <property type="protein sequence ID" value="GAA4405827.1"/>
    <property type="molecule type" value="Genomic_DNA"/>
</dbReference>
<dbReference type="RefSeq" id="WP_385923445.1">
    <property type="nucleotide sequence ID" value="NZ_BAABFR010000145.1"/>
</dbReference>
<dbReference type="InterPro" id="IPR029000">
    <property type="entry name" value="Cyclophilin-like_dom_sf"/>
</dbReference>
<dbReference type="PANTHER" id="PTHR43309">
    <property type="entry name" value="5-OXOPROLINASE SUBUNIT C"/>
    <property type="match status" value="1"/>
</dbReference>
<protein>
    <submittedName>
        <fullName evidence="5">Biotin-dependent carboxyltransferase family protein</fullName>
    </submittedName>
</protein>
<dbReference type="Gene3D" id="2.40.100.10">
    <property type="entry name" value="Cyclophilin-like"/>
    <property type="match status" value="1"/>
</dbReference>
<evidence type="ECO:0000256" key="3">
    <source>
        <dbReference type="ARBA" id="ARBA00022840"/>
    </source>
</evidence>
<feature type="domain" description="Carboxyltransferase" evidence="4">
    <location>
        <begin position="37"/>
        <end position="288"/>
    </location>
</feature>
<dbReference type="InterPro" id="IPR052708">
    <property type="entry name" value="PxpC"/>
</dbReference>
<dbReference type="InterPro" id="IPR003778">
    <property type="entry name" value="CT_A_B"/>
</dbReference>
<reference evidence="6" key="1">
    <citation type="journal article" date="2019" name="Int. J. Syst. Evol. Microbiol.">
        <title>The Global Catalogue of Microorganisms (GCM) 10K type strain sequencing project: providing services to taxonomists for standard genome sequencing and annotation.</title>
        <authorList>
            <consortium name="The Broad Institute Genomics Platform"/>
            <consortium name="The Broad Institute Genome Sequencing Center for Infectious Disease"/>
            <person name="Wu L."/>
            <person name="Ma J."/>
        </authorList>
    </citation>
    <scope>NUCLEOTIDE SEQUENCE [LARGE SCALE GENOMIC DNA]</scope>
    <source>
        <strain evidence="6">JCM 17688</strain>
    </source>
</reference>
<evidence type="ECO:0000313" key="5">
    <source>
        <dbReference type="EMBL" id="GAA4405827.1"/>
    </source>
</evidence>
<organism evidence="5 6">
    <name type="scientific">Tsukamurella soli</name>
    <dbReference type="NCBI Taxonomy" id="644556"/>
    <lineage>
        <taxon>Bacteria</taxon>
        <taxon>Bacillati</taxon>
        <taxon>Actinomycetota</taxon>
        <taxon>Actinomycetes</taxon>
        <taxon>Mycobacteriales</taxon>
        <taxon>Tsukamurellaceae</taxon>
        <taxon>Tsukamurella</taxon>
    </lineage>
</organism>
<dbReference type="SMART" id="SM00797">
    <property type="entry name" value="AHS2"/>
    <property type="match status" value="1"/>
</dbReference>
<keyword evidence="6" id="KW-1185">Reference proteome</keyword>
<accession>A0ABP8KGH0</accession>
<gene>
    <name evidence="5" type="ORF">GCM10023147_49150</name>
</gene>
<name>A0ABP8KGH0_9ACTN</name>